<gene>
    <name evidence="1" type="ORF">G2W53_001025</name>
</gene>
<sequence length="30" mass="3582">MDSQQRVYQNRKLQMVLFGPSPETLLLIEF</sequence>
<organism evidence="1 2">
    <name type="scientific">Senna tora</name>
    <dbReference type="NCBI Taxonomy" id="362788"/>
    <lineage>
        <taxon>Eukaryota</taxon>
        <taxon>Viridiplantae</taxon>
        <taxon>Streptophyta</taxon>
        <taxon>Embryophyta</taxon>
        <taxon>Tracheophyta</taxon>
        <taxon>Spermatophyta</taxon>
        <taxon>Magnoliopsida</taxon>
        <taxon>eudicotyledons</taxon>
        <taxon>Gunneridae</taxon>
        <taxon>Pentapetalae</taxon>
        <taxon>rosids</taxon>
        <taxon>fabids</taxon>
        <taxon>Fabales</taxon>
        <taxon>Fabaceae</taxon>
        <taxon>Caesalpinioideae</taxon>
        <taxon>Cassia clade</taxon>
        <taxon>Senna</taxon>
    </lineage>
</organism>
<proteinExistence type="predicted"/>
<protein>
    <submittedName>
        <fullName evidence="1">Uncharacterized protein</fullName>
    </submittedName>
</protein>
<accession>A0A834XET3</accession>
<dbReference type="AlphaFoldDB" id="A0A834XET3"/>
<comment type="caution">
    <text evidence="1">The sequence shown here is derived from an EMBL/GenBank/DDBJ whole genome shotgun (WGS) entry which is preliminary data.</text>
</comment>
<evidence type="ECO:0000313" key="1">
    <source>
        <dbReference type="EMBL" id="KAF7844120.1"/>
    </source>
</evidence>
<reference evidence="1" key="1">
    <citation type="submission" date="2020-09" db="EMBL/GenBank/DDBJ databases">
        <title>Genome-Enabled Discovery of Anthraquinone Biosynthesis in Senna tora.</title>
        <authorList>
            <person name="Kang S.-H."/>
            <person name="Pandey R.P."/>
            <person name="Lee C.-M."/>
            <person name="Sim J.-S."/>
            <person name="Jeong J.-T."/>
            <person name="Choi B.-S."/>
            <person name="Jung M."/>
            <person name="Ginzburg D."/>
            <person name="Zhao K."/>
            <person name="Won S.Y."/>
            <person name="Oh T.-J."/>
            <person name="Yu Y."/>
            <person name="Kim N.-H."/>
            <person name="Lee O.R."/>
            <person name="Lee T.-H."/>
            <person name="Bashyal P."/>
            <person name="Kim T.-S."/>
            <person name="Lee W.-H."/>
            <person name="Kawkins C."/>
            <person name="Kim C.-K."/>
            <person name="Kim J.S."/>
            <person name="Ahn B.O."/>
            <person name="Rhee S.Y."/>
            <person name="Sohng J.K."/>
        </authorList>
    </citation>
    <scope>NUCLEOTIDE SEQUENCE</scope>
    <source>
        <tissue evidence="1">Leaf</tissue>
    </source>
</reference>
<evidence type="ECO:0000313" key="2">
    <source>
        <dbReference type="Proteomes" id="UP000634136"/>
    </source>
</evidence>
<dbReference type="Proteomes" id="UP000634136">
    <property type="component" value="Unassembled WGS sequence"/>
</dbReference>
<name>A0A834XET3_9FABA</name>
<keyword evidence="2" id="KW-1185">Reference proteome</keyword>
<dbReference type="EMBL" id="JAAIUW010000001">
    <property type="protein sequence ID" value="KAF7844120.1"/>
    <property type="molecule type" value="Genomic_DNA"/>
</dbReference>